<reference evidence="2" key="1">
    <citation type="journal article" date="2008" name="Insect Biochem. Mol. Biol.">
        <title>The genome of a lepidopteran model insect, the silkworm Bombyx mori.</title>
        <authorList>
            <consortium name="International Silkworm Genome Consortium"/>
        </authorList>
    </citation>
    <scope>NUCLEOTIDE SEQUENCE [LARGE SCALE GENOMIC DNA]</scope>
    <source>
        <strain evidence="2">p50T</strain>
    </source>
</reference>
<protein>
    <recommendedName>
        <fullName evidence="3">Cuticle protein</fullName>
    </recommendedName>
</protein>
<dbReference type="GeneID" id="101735305"/>
<evidence type="ECO:0000313" key="1">
    <source>
        <dbReference type="EnsemblMetazoa" id="XP_004922398.2"/>
    </source>
</evidence>
<sequence>MYVEVTHYTRRSQAGTVAGASCTTYFNINWRARVSCTVINTNSTTPVDMCHKIIFVLAATVAMSLANPLPEPEPFGHGKVTHFRIHVPYEVHTLHHHHTHVQKVPIIKEVPVIKELPIIREVPVVKTLPIVHPVPVPIVNTVHVEKPVFLPIHEHLSYSHWH</sequence>
<name>A0A8R1WEH6_BOMMO</name>
<evidence type="ECO:0008006" key="3">
    <source>
        <dbReference type="Google" id="ProtNLM"/>
    </source>
</evidence>
<dbReference type="EnsemblMetazoa" id="XM_004922341.3">
    <property type="protein sequence ID" value="XP_004922398.2"/>
    <property type="gene ID" value="LOC101735305"/>
</dbReference>
<dbReference type="RefSeq" id="XP_004922398.2">
    <property type="nucleotide sequence ID" value="XM_004922341.4"/>
</dbReference>
<dbReference type="KEGG" id="bmor:101735305"/>
<accession>A0A8R1WEH6</accession>
<reference evidence="1" key="2">
    <citation type="submission" date="2022-06" db="UniProtKB">
        <authorList>
            <consortium name="EnsemblMetazoa"/>
        </authorList>
    </citation>
    <scope>IDENTIFICATION</scope>
    <source>
        <strain evidence="1">p50T (Dazao)</strain>
    </source>
</reference>
<dbReference type="AlphaFoldDB" id="A0A8R1WEH6"/>
<dbReference type="Proteomes" id="UP000005204">
    <property type="component" value="Unassembled WGS sequence"/>
</dbReference>
<proteinExistence type="predicted"/>
<organism evidence="1 2">
    <name type="scientific">Bombyx mori</name>
    <name type="common">Silk moth</name>
    <dbReference type="NCBI Taxonomy" id="7091"/>
    <lineage>
        <taxon>Eukaryota</taxon>
        <taxon>Metazoa</taxon>
        <taxon>Ecdysozoa</taxon>
        <taxon>Arthropoda</taxon>
        <taxon>Hexapoda</taxon>
        <taxon>Insecta</taxon>
        <taxon>Pterygota</taxon>
        <taxon>Neoptera</taxon>
        <taxon>Endopterygota</taxon>
        <taxon>Lepidoptera</taxon>
        <taxon>Glossata</taxon>
        <taxon>Ditrysia</taxon>
        <taxon>Bombycoidea</taxon>
        <taxon>Bombycidae</taxon>
        <taxon>Bombycinae</taxon>
        <taxon>Bombyx</taxon>
    </lineage>
</organism>
<evidence type="ECO:0000313" key="2">
    <source>
        <dbReference type="Proteomes" id="UP000005204"/>
    </source>
</evidence>
<keyword evidence="2" id="KW-1185">Reference proteome</keyword>